<feature type="domain" description="EGF-like" evidence="16">
    <location>
        <begin position="571"/>
        <end position="586"/>
    </location>
</feature>
<feature type="repeat" description="LDL-receptor class B" evidence="14">
    <location>
        <begin position="1287"/>
        <end position="1330"/>
    </location>
</feature>
<keyword evidence="10 13" id="KW-1015">Disulfide bond</keyword>
<keyword evidence="3" id="KW-0245">EGF-like domain</keyword>
<feature type="repeat" description="LDL-receptor class B" evidence="14">
    <location>
        <begin position="763"/>
        <end position="805"/>
    </location>
</feature>
<feature type="repeat" description="LDL-receptor class B" evidence="14">
    <location>
        <begin position="1525"/>
        <end position="1567"/>
    </location>
</feature>
<dbReference type="SUPFAM" id="SSF57184">
    <property type="entry name" value="Growth factor receptor domain"/>
    <property type="match status" value="1"/>
</dbReference>
<feature type="disulfide bond" evidence="13">
    <location>
        <begin position="413"/>
        <end position="431"/>
    </location>
</feature>
<dbReference type="PROSITE" id="PS01187">
    <property type="entry name" value="EGF_CA"/>
    <property type="match status" value="1"/>
</dbReference>
<evidence type="ECO:0000256" key="4">
    <source>
        <dbReference type="ARBA" id="ARBA00022583"/>
    </source>
</evidence>
<dbReference type="InterPro" id="IPR049883">
    <property type="entry name" value="NOTCH1_EGF-like"/>
</dbReference>
<feature type="repeat" description="LDL-receptor class B" evidence="14">
    <location>
        <begin position="1201"/>
        <end position="1243"/>
    </location>
</feature>
<keyword evidence="8" id="KW-1133">Transmembrane helix</keyword>
<dbReference type="InterPro" id="IPR018097">
    <property type="entry name" value="EGF_Ca-bd_CS"/>
</dbReference>
<evidence type="ECO:0000256" key="2">
    <source>
        <dbReference type="ARBA" id="ARBA00022475"/>
    </source>
</evidence>
<dbReference type="SUPFAM" id="SSF63825">
    <property type="entry name" value="YWTD domain"/>
    <property type="match status" value="4"/>
</dbReference>
<evidence type="ECO:0000256" key="3">
    <source>
        <dbReference type="ARBA" id="ARBA00022536"/>
    </source>
</evidence>
<feature type="repeat" description="LDL-receptor class B" evidence="14">
    <location>
        <begin position="719"/>
        <end position="762"/>
    </location>
</feature>
<dbReference type="FunFam" id="2.120.10.30:FF:000008">
    <property type="entry name" value="Low-density lipoprotein receptor-related protein 4"/>
    <property type="match status" value="3"/>
</dbReference>
<evidence type="ECO:0000259" key="16">
    <source>
        <dbReference type="PROSITE" id="PS01186"/>
    </source>
</evidence>
<dbReference type="InterPro" id="IPR050778">
    <property type="entry name" value="Cueball_EGF_LRP_Nidogen"/>
</dbReference>
<dbReference type="InterPro" id="IPR001881">
    <property type="entry name" value="EGF-like_Ca-bd_dom"/>
</dbReference>
<protein>
    <recommendedName>
        <fullName evidence="16">EGF-like domain-containing protein</fullName>
    </recommendedName>
</protein>
<evidence type="ECO:0000256" key="13">
    <source>
        <dbReference type="PROSITE-ProRule" id="PRU00124"/>
    </source>
</evidence>
<feature type="repeat" description="LDL-receptor class B" evidence="14">
    <location>
        <begin position="895"/>
        <end position="937"/>
    </location>
</feature>
<dbReference type="PROSITE" id="PS01186">
    <property type="entry name" value="EGF_2"/>
    <property type="match status" value="1"/>
</dbReference>
<evidence type="ECO:0000256" key="6">
    <source>
        <dbReference type="ARBA" id="ARBA00022729"/>
    </source>
</evidence>
<comment type="subcellular location">
    <subcellularLocation>
        <location evidence="1">Cell membrane</location>
        <topology evidence="1">Single-pass type I membrane protein</topology>
    </subcellularLocation>
</comment>
<feature type="region of interest" description="Disordered" evidence="15">
    <location>
        <begin position="94"/>
        <end position="116"/>
    </location>
</feature>
<evidence type="ECO:0000256" key="7">
    <source>
        <dbReference type="ARBA" id="ARBA00022737"/>
    </source>
</evidence>
<feature type="disulfide bond" evidence="13">
    <location>
        <begin position="384"/>
        <end position="399"/>
    </location>
</feature>
<evidence type="ECO:0000256" key="1">
    <source>
        <dbReference type="ARBA" id="ARBA00004251"/>
    </source>
</evidence>
<dbReference type="PANTHER" id="PTHR46513:SF13">
    <property type="entry name" value="EGF-LIKE DOMAIN-CONTAINING PROTEIN"/>
    <property type="match status" value="1"/>
</dbReference>
<dbReference type="Pfam" id="PF14670">
    <property type="entry name" value="FXa_inhibition"/>
    <property type="match status" value="1"/>
</dbReference>
<feature type="repeat" description="LDL-receptor class B" evidence="14">
    <location>
        <begin position="1244"/>
        <end position="1286"/>
    </location>
</feature>
<dbReference type="FunFam" id="2.10.25.10:FF:000240">
    <property type="entry name" value="Vitamin K-dependent protein S"/>
    <property type="match status" value="1"/>
</dbReference>
<feature type="repeat" description="LDL-receptor class B" evidence="14">
    <location>
        <begin position="633"/>
        <end position="675"/>
    </location>
</feature>
<evidence type="ECO:0000256" key="10">
    <source>
        <dbReference type="ARBA" id="ARBA00023157"/>
    </source>
</evidence>
<feature type="disulfide bond" evidence="13">
    <location>
        <begin position="335"/>
        <end position="350"/>
    </location>
</feature>
<dbReference type="InterPro" id="IPR002172">
    <property type="entry name" value="LDrepeatLR_classA_rpt"/>
</dbReference>
<feature type="repeat" description="LDL-receptor class B" evidence="14">
    <location>
        <begin position="938"/>
        <end position="980"/>
    </location>
</feature>
<evidence type="ECO:0000256" key="15">
    <source>
        <dbReference type="SAM" id="MobiDB-lite"/>
    </source>
</evidence>
<sequence>MCKCNGNISLNVPSPTYSAHKGAARQMYGSGSLRPPGTKSVIYATGQRQHGVRTTLSPHVLNPPQYISYLPYPIFPIPMKADEFVPMIKGYPGTQHIQIPQRGDRPSNRGGGRYGGRLEYPNGRPVHGLANYFYPNDFGFLPGRDNFGRSPYFDRPNFVQRNDEDDDYLESFPTSKPDDNDDSTKQLGSHQKTACEKKCRKSETLRCFRCDGVNDCEGNEDELDCESIEHHVKCDETKDYLLCPRTKRCISKDWLCDGDDDCGDFSDETHCGFTMNCTIDQFQCENGLCIPKTWICDNDNDCKDFSDELNCTISGCGEHEFECSDSTCISIAWKCDRQIDCSDESDESDCVVYEYKFLDIVPPYCNEAEFQCTSHKCIKIEFKCDGDNDCSDWSDEDDCPSIPGTCVTGEFKCNSGKCIPERYKCDTQKDCEDNEDEQTWACDGLEDCSQGEDESKCEIVCDEAKFPCSGLDSNNNKTESCINKKHRCDGQKDCPKGDDEENCPSKRECERDTKCSQLCITTADGKKGCACLNGYQLSKDGFSCDDINECLYATDPVCSQTCNNTVGSFKCGCMTGYVLRPDLRTCKAMGAPPTLLFANRVDIREVSLSNSKYTALLKGLHNAISLDYYYEKGYIFWTDVSMSVIRRAFINGTGIIDIVKSGLESPGGIALDWIHELIFWTDSGTRRIEVATLDGEQRSIIAASEVDKPRAIAVHPGEGILFWTNWGPNPKIDRSEMDGTNRKSIITESVFWPNGLTIDYTSNQIYWADAKHNVIETSNFDGSNRRKVISKGLPHPFAITIFEDALFWTDWHTKAISTANKLTGAGLRPLHTQLYFPMDIHVYHPQRQPKYNNHCGNNNGGCAHMCLPNKNSYTCVIPIDGIKSAVAISWDSINDYIYWSDVEKNSINRAFWNGTFQEVVIHQNIISPAGISFDWATDKIYWTDAGTDRIEVAHSNGNMRSLLIWEELDKPRDIVVDPEGGVMYWSEWGERPKIERANMDGTNRSVIANTNLTWPNGLAVDHLTNKIYWTDAGTRSIEFANLDGTKRKILLGGNSLPHPFGLDLFGDHIYWTDWKTQSIERANKFNGQNRTVLSSNMNDLMDVRVFHRNRKYFKHACNSNNGGCSHLCLLKPRGHSCGCPTGITLGEDGKTCEKGPINYLIFAHRMDIRQISLDVPYMADVVLPFPKLKIATSVDVDRKTGEIYWTDTAEDVIQKATPDGKNIEVVIMHELEAPDGLAIDSTGRKIYWTDGERNSIEVAELDGRNRKILFHRHLNNPRAITLHYHHGLMFWSDWGDEGKIEVAFMDGTQREVLISKDLNWPNGLAIDRPASRLYWNDGKLQTIESSNLKGKDRRKILNNVPHPYGLVVVGNHIYWTDWQTRSLHRADKITGDDKTIIRDRLDGLMDVRSVQSDNTAENACGNDNGGCSHLCLRNANSYSCACPTGLSKSKTNEKQCELIPETFLLIATRYSLNQVSLDTDDAWDVTLPVDEIENVIDVDFHWEKKLYFYTDIDKKYGLAVDWIANNIYWTNTGNRIIEVARLDGSHRKTIVGQYLNDPRSIAVFPRKGFLFWTDWGVPKIERSHLDGSNRKQLIYTQIKFPIGLCIDYDKRRLYWIDAKMNEEKIETTDLHGNNRVMLSVQSTHPFSLTVHEEYLYWTDWVRKTVLRAEKNSGQDSIIIRPQLDAAMGITMVSSKRQQGWNPCALHNGGCSHLCLFRRKNYTCGCPDKYDSTCKTEPNYIVPLKCPPGGTFKCDEEEDDDRDYDYFFRFDPPKLDDSIGFPSIAPAEVFRIQITIHLMLTQLQFQLMENLYGKDLKYDKTQERVYEETVGISSPEIASLIPTILTPCSSNCETVTPEVERSPSITPLHKIDVNETVS</sequence>
<dbReference type="SMART" id="SM00179">
    <property type="entry name" value="EGF_CA"/>
    <property type="match status" value="2"/>
</dbReference>
<evidence type="ECO:0000256" key="11">
    <source>
        <dbReference type="ARBA" id="ARBA00023170"/>
    </source>
</evidence>
<dbReference type="PANTHER" id="PTHR46513">
    <property type="entry name" value="VITELLOGENIN RECEPTOR-LIKE PROTEIN-RELATED-RELATED"/>
    <property type="match status" value="1"/>
</dbReference>
<feature type="disulfide bond" evidence="13">
    <location>
        <begin position="365"/>
        <end position="377"/>
    </location>
</feature>
<dbReference type="Gene3D" id="2.10.25.10">
    <property type="entry name" value="Laminin"/>
    <property type="match status" value="2"/>
</dbReference>
<feature type="disulfide bond" evidence="13">
    <location>
        <begin position="316"/>
        <end position="328"/>
    </location>
</feature>
<dbReference type="OrthoDB" id="10066840at2759"/>
<dbReference type="Pfam" id="PF00058">
    <property type="entry name" value="Ldl_recept_b"/>
    <property type="match status" value="13"/>
</dbReference>
<dbReference type="PRINTS" id="PR00261">
    <property type="entry name" value="LDLRECEPTOR"/>
</dbReference>
<dbReference type="InterPro" id="IPR036055">
    <property type="entry name" value="LDL_receptor-like_sf"/>
</dbReference>
<comment type="caution">
    <text evidence="13">Lacks conserved residue(s) required for the propagation of feature annotation.</text>
</comment>
<feature type="disulfide bond" evidence="13">
    <location>
        <begin position="296"/>
        <end position="311"/>
    </location>
</feature>
<evidence type="ECO:0000313" key="18">
    <source>
        <dbReference type="Proteomes" id="UP001153636"/>
    </source>
</evidence>
<dbReference type="GO" id="GO:0005886">
    <property type="term" value="C:plasma membrane"/>
    <property type="evidence" value="ECO:0007669"/>
    <property type="project" value="UniProtKB-SubCell"/>
</dbReference>
<accession>A0A9P0CVA5</accession>
<dbReference type="SMART" id="SM00135">
    <property type="entry name" value="LY"/>
    <property type="match status" value="19"/>
</dbReference>
<feature type="region of interest" description="Disordered" evidence="15">
    <location>
        <begin position="152"/>
        <end position="187"/>
    </location>
</feature>
<evidence type="ECO:0000256" key="12">
    <source>
        <dbReference type="ARBA" id="ARBA00023180"/>
    </source>
</evidence>
<evidence type="ECO:0000256" key="14">
    <source>
        <dbReference type="PROSITE-ProRule" id="PRU00461"/>
    </source>
</evidence>
<dbReference type="CDD" id="cd00054">
    <property type="entry name" value="EGF_CA"/>
    <property type="match status" value="1"/>
</dbReference>
<feature type="disulfide bond" evidence="13">
    <location>
        <begin position="372"/>
        <end position="390"/>
    </location>
</feature>
<dbReference type="SMART" id="SM00192">
    <property type="entry name" value="LDLa"/>
    <property type="match status" value="7"/>
</dbReference>
<feature type="repeat" description="LDL-receptor class B" evidence="14">
    <location>
        <begin position="1568"/>
        <end position="1610"/>
    </location>
</feature>
<keyword evidence="6" id="KW-0732">Signal</keyword>
<name>A0A9P0CVA5_9CUCU</name>
<evidence type="ECO:0000313" key="17">
    <source>
        <dbReference type="EMBL" id="CAH1108944.1"/>
    </source>
</evidence>
<feature type="repeat" description="LDL-receptor class B" evidence="14">
    <location>
        <begin position="1331"/>
        <end position="1372"/>
    </location>
</feature>
<dbReference type="PROSITE" id="PS51120">
    <property type="entry name" value="LDLRB"/>
    <property type="match status" value="15"/>
</dbReference>
<feature type="repeat" description="LDL-receptor class B" evidence="14">
    <location>
        <begin position="1025"/>
        <end position="1068"/>
    </location>
</feature>
<dbReference type="Pfam" id="PF00057">
    <property type="entry name" value="Ldl_recept_a"/>
    <property type="match status" value="5"/>
</dbReference>
<dbReference type="CDD" id="cd00112">
    <property type="entry name" value="LDLa"/>
    <property type="match status" value="6"/>
</dbReference>
<feature type="repeat" description="LDL-receptor class B" evidence="14">
    <location>
        <begin position="676"/>
        <end position="718"/>
    </location>
</feature>
<dbReference type="Gene3D" id="4.10.400.10">
    <property type="entry name" value="Low-density Lipoprotein Receptor"/>
    <property type="match status" value="6"/>
</dbReference>
<keyword evidence="5" id="KW-0812">Transmembrane</keyword>
<dbReference type="GO" id="GO:0005509">
    <property type="term" value="F:calcium ion binding"/>
    <property type="evidence" value="ECO:0007669"/>
    <property type="project" value="InterPro"/>
</dbReference>
<dbReference type="InterPro" id="IPR000033">
    <property type="entry name" value="LDLR_classB_rpt"/>
</dbReference>
<reference evidence="17" key="1">
    <citation type="submission" date="2022-01" db="EMBL/GenBank/DDBJ databases">
        <authorList>
            <person name="King R."/>
        </authorList>
    </citation>
    <scope>NUCLEOTIDE SEQUENCE</scope>
</reference>
<keyword evidence="18" id="KW-1185">Reference proteome</keyword>
<dbReference type="PROSITE" id="PS50068">
    <property type="entry name" value="LDLRA_2"/>
    <property type="match status" value="6"/>
</dbReference>
<dbReference type="SUPFAM" id="SSF57424">
    <property type="entry name" value="LDL receptor-like module"/>
    <property type="match status" value="5"/>
</dbReference>
<feature type="disulfide bond" evidence="13">
    <location>
        <begin position="488"/>
        <end position="503"/>
    </location>
</feature>
<keyword evidence="12" id="KW-0325">Glycoprotein</keyword>
<keyword evidence="7" id="KW-0677">Repeat</keyword>
<feature type="disulfide bond" evidence="13">
    <location>
        <begin position="323"/>
        <end position="341"/>
    </location>
</feature>
<dbReference type="InterPro" id="IPR023415">
    <property type="entry name" value="LDLR_class-A_CS"/>
</dbReference>
<feature type="repeat" description="LDL-receptor class B" evidence="14">
    <location>
        <begin position="1611"/>
        <end position="1654"/>
    </location>
</feature>
<evidence type="ECO:0000256" key="8">
    <source>
        <dbReference type="ARBA" id="ARBA00022989"/>
    </source>
</evidence>
<gene>
    <name evidence="17" type="ORF">PSYICH_LOCUS9043</name>
</gene>
<dbReference type="InterPro" id="IPR011042">
    <property type="entry name" value="6-blade_b-propeller_TolB-like"/>
</dbReference>
<keyword evidence="4" id="KW-0254">Endocytosis</keyword>
<keyword evidence="9" id="KW-0472">Membrane</keyword>
<dbReference type="FunFam" id="4.10.400.10:FF:000034">
    <property type="entry name" value="Low-density lipoprotein receptor-related protein 2"/>
    <property type="match status" value="1"/>
</dbReference>
<dbReference type="FunFam" id="2.120.10.30:FF:000241">
    <property type="entry name" value="Low-density lipoprotein receptor-related protein 6"/>
    <property type="match status" value="1"/>
</dbReference>
<dbReference type="Pfam" id="PF07645">
    <property type="entry name" value="EGF_CA"/>
    <property type="match status" value="1"/>
</dbReference>
<dbReference type="SUPFAM" id="SSF57196">
    <property type="entry name" value="EGF/Laminin"/>
    <property type="match status" value="2"/>
</dbReference>
<feature type="disulfide bond" evidence="13">
    <location>
        <begin position="284"/>
        <end position="302"/>
    </location>
</feature>
<proteinExistence type="predicted"/>
<dbReference type="GO" id="GO:0006897">
    <property type="term" value="P:endocytosis"/>
    <property type="evidence" value="ECO:0007669"/>
    <property type="project" value="UniProtKB-KW"/>
</dbReference>
<feature type="repeat" description="LDL-receptor class B" evidence="14">
    <location>
        <begin position="981"/>
        <end position="1024"/>
    </location>
</feature>
<feature type="disulfide bond" evidence="13">
    <location>
        <begin position="406"/>
        <end position="418"/>
    </location>
</feature>
<dbReference type="InterPro" id="IPR009030">
    <property type="entry name" value="Growth_fac_rcpt_cys_sf"/>
</dbReference>
<dbReference type="EMBL" id="OV651815">
    <property type="protein sequence ID" value="CAH1108944.1"/>
    <property type="molecule type" value="Genomic_DNA"/>
</dbReference>
<organism evidence="17 18">
    <name type="scientific">Psylliodes chrysocephalus</name>
    <dbReference type="NCBI Taxonomy" id="3402493"/>
    <lineage>
        <taxon>Eukaryota</taxon>
        <taxon>Metazoa</taxon>
        <taxon>Ecdysozoa</taxon>
        <taxon>Arthropoda</taxon>
        <taxon>Hexapoda</taxon>
        <taxon>Insecta</taxon>
        <taxon>Pterygota</taxon>
        <taxon>Neoptera</taxon>
        <taxon>Endopterygota</taxon>
        <taxon>Coleoptera</taxon>
        <taxon>Polyphaga</taxon>
        <taxon>Cucujiformia</taxon>
        <taxon>Chrysomeloidea</taxon>
        <taxon>Chrysomelidae</taxon>
        <taxon>Galerucinae</taxon>
        <taxon>Alticini</taxon>
        <taxon>Psylliodes</taxon>
    </lineage>
</organism>
<dbReference type="InterPro" id="IPR000742">
    <property type="entry name" value="EGF"/>
</dbReference>
<feature type="disulfide bond" evidence="13">
    <location>
        <begin position="277"/>
        <end position="289"/>
    </location>
</feature>
<keyword evidence="11" id="KW-0675">Receptor</keyword>
<evidence type="ECO:0000256" key="5">
    <source>
        <dbReference type="ARBA" id="ARBA00022692"/>
    </source>
</evidence>
<evidence type="ECO:0000256" key="9">
    <source>
        <dbReference type="ARBA" id="ARBA00023136"/>
    </source>
</evidence>
<dbReference type="Proteomes" id="UP001153636">
    <property type="component" value="Chromosome 3"/>
</dbReference>
<dbReference type="Gene3D" id="2.120.10.30">
    <property type="entry name" value="TolB, C-terminal domain"/>
    <property type="match status" value="4"/>
</dbReference>
<keyword evidence="2" id="KW-1003">Cell membrane</keyword>
<dbReference type="SMART" id="SM00181">
    <property type="entry name" value="EGF"/>
    <property type="match status" value="6"/>
</dbReference>
<feature type="disulfide bond" evidence="13">
    <location>
        <begin position="256"/>
        <end position="271"/>
    </location>
</feature>
<dbReference type="PROSITE" id="PS01209">
    <property type="entry name" value="LDLRA_1"/>
    <property type="match status" value="3"/>
</dbReference>